<organism evidence="1 2">
    <name type="scientific">Maribacter litoralis</name>
    <dbReference type="NCBI Taxonomy" id="2059726"/>
    <lineage>
        <taxon>Bacteria</taxon>
        <taxon>Pseudomonadati</taxon>
        <taxon>Bacteroidota</taxon>
        <taxon>Flavobacteriia</taxon>
        <taxon>Flavobacteriales</taxon>
        <taxon>Flavobacteriaceae</taxon>
        <taxon>Maribacter</taxon>
    </lineage>
</organism>
<proteinExistence type="predicted"/>
<reference evidence="1 2" key="1">
    <citation type="submission" date="2019-10" db="EMBL/GenBank/DDBJ databases">
        <authorList>
            <person name="Karimi E."/>
        </authorList>
    </citation>
    <scope>NUCLEOTIDE SEQUENCE [LARGE SCALE GENOMIC DNA]</scope>
    <source>
        <strain evidence="1">Maribacter sp. 151</strain>
    </source>
</reference>
<accession>A0A653UYP9</accession>
<sequence length="48" mass="5182">MIAKVAYADLYVLAESNINRATVANTAPTPWEIALNLSSLSNNFRSGI</sequence>
<dbReference type="EMBL" id="CABWLR010000005">
    <property type="protein sequence ID" value="VXB98250.1"/>
    <property type="molecule type" value="Genomic_DNA"/>
</dbReference>
<evidence type="ECO:0000313" key="2">
    <source>
        <dbReference type="Proteomes" id="UP000430202"/>
    </source>
</evidence>
<dbReference type="AlphaFoldDB" id="A0A653UYP9"/>
<name>A0A653UYP9_9FLAO</name>
<gene>
    <name evidence="1" type="ORF">MARI151_50285</name>
</gene>
<evidence type="ECO:0000313" key="1">
    <source>
        <dbReference type="EMBL" id="VXB98250.1"/>
    </source>
</evidence>
<protein>
    <submittedName>
        <fullName evidence="1">Uncharacterized protein</fullName>
    </submittedName>
</protein>
<keyword evidence="2" id="KW-1185">Reference proteome</keyword>
<dbReference type="Proteomes" id="UP000430202">
    <property type="component" value="Unassembled WGS sequence"/>
</dbReference>